<feature type="domain" description="DUF2148" evidence="1">
    <location>
        <begin position="97"/>
        <end position="158"/>
    </location>
</feature>
<dbReference type="InterPro" id="IPR019224">
    <property type="entry name" value="DUF2148"/>
</dbReference>
<accession>B5Y5X3</accession>
<reference evidence="2 3" key="2">
    <citation type="journal article" date="2014" name="Genome Announc.">
        <title>Complete Genome Sequence of Coprothermobacter proteolyticus DSM 5265.</title>
        <authorList>
            <person name="Alexiev A."/>
            <person name="Coil D.A."/>
            <person name="Badger J.H."/>
            <person name="Enticknap J."/>
            <person name="Ward N."/>
            <person name="Robb F.T."/>
            <person name="Eisen J.A."/>
        </authorList>
    </citation>
    <scope>NUCLEOTIDE SEQUENCE [LARGE SCALE GENOMIC DNA]</scope>
    <source>
        <strain evidence="3">ATCC 35245 / DSM 5265 / OCM 4 / BT</strain>
    </source>
</reference>
<organism evidence="2 3">
    <name type="scientific">Coprothermobacter proteolyticus (strain ATCC 35245 / DSM 5265 / OCM 4 / BT)</name>
    <dbReference type="NCBI Taxonomy" id="309798"/>
    <lineage>
        <taxon>Bacteria</taxon>
        <taxon>Pseudomonadati</taxon>
        <taxon>Coprothermobacterota</taxon>
        <taxon>Coprothermobacteria</taxon>
        <taxon>Coprothermobacterales</taxon>
        <taxon>Coprothermobacteraceae</taxon>
        <taxon>Coprothermobacter</taxon>
    </lineage>
</organism>
<protein>
    <submittedName>
        <fullName evidence="2">Conserved protein</fullName>
    </submittedName>
</protein>
<evidence type="ECO:0000259" key="1">
    <source>
        <dbReference type="Pfam" id="PF09918"/>
    </source>
</evidence>
<dbReference type="PANTHER" id="PTHR40101">
    <property type="entry name" value="CONSERVED PROTEIN"/>
    <property type="match status" value="1"/>
</dbReference>
<gene>
    <name evidence="2" type="ordered locus">COPRO5265_1351</name>
</gene>
<dbReference type="eggNOG" id="COG4739">
    <property type="taxonomic scope" value="Bacteria"/>
</dbReference>
<dbReference type="RefSeq" id="WP_012543693.1">
    <property type="nucleotide sequence ID" value="NC_011295.1"/>
</dbReference>
<evidence type="ECO:0000313" key="2">
    <source>
        <dbReference type="EMBL" id="ACI17041.1"/>
    </source>
</evidence>
<keyword evidence="3" id="KW-1185">Reference proteome</keyword>
<dbReference type="KEGG" id="cpo:COPRO5265_1351"/>
<dbReference type="EMBL" id="CP001145">
    <property type="protein sequence ID" value="ACI17041.1"/>
    <property type="molecule type" value="Genomic_DNA"/>
</dbReference>
<dbReference type="AlphaFoldDB" id="B5Y5X3"/>
<dbReference type="STRING" id="309798.COPRO5265_1351"/>
<reference evidence="3" key="1">
    <citation type="submission" date="2008-08" db="EMBL/GenBank/DDBJ databases">
        <title>The complete genome sequence of Coprothermobacter proteolyticus strain ATCC 5245 / DSM 5265 / BT.</title>
        <authorList>
            <person name="Dodson R.J."/>
            <person name="Durkin A.S."/>
            <person name="Wu M."/>
            <person name="Eisen J."/>
            <person name="Sutton G."/>
        </authorList>
    </citation>
    <scope>NUCLEOTIDE SEQUENCE [LARGE SCALE GENOMIC DNA]</scope>
    <source>
        <strain evidence="3">ATCC 35245 / DSM 5265 / OCM 4 / BT</strain>
    </source>
</reference>
<dbReference type="HOGENOM" id="CLU_111491_0_0_9"/>
<dbReference type="OrthoDB" id="5505478at2"/>
<dbReference type="Pfam" id="PF09918">
    <property type="entry name" value="DUF2148"/>
    <property type="match status" value="1"/>
</dbReference>
<dbReference type="PANTHER" id="PTHR40101:SF1">
    <property type="entry name" value="4FE-4S DOMAIN-CONTAINING PROTEIN"/>
    <property type="match status" value="1"/>
</dbReference>
<dbReference type="Proteomes" id="UP000001732">
    <property type="component" value="Chromosome"/>
</dbReference>
<sequence length="159" mass="17386">MVSLNPELEQNVLIEVAKRMCIAARTAPKANGKDFLITAILSGEELKPLQEEMKRYGEENHFQYFIRDAENIEGKVVVLIGTKLKNPDESVESYTSSAVDLGIAIGSAVSVAADLRVDNRVMYSVGKAALNIGILGEDVKIAYGIPLSISGKNPFFDRR</sequence>
<name>B5Y5X3_COPPD</name>
<proteinExistence type="predicted"/>
<evidence type="ECO:0000313" key="3">
    <source>
        <dbReference type="Proteomes" id="UP000001732"/>
    </source>
</evidence>